<organism evidence="1 2">
    <name type="scientific">Moniliophthora roreri</name>
    <name type="common">Frosty pod rot fungus</name>
    <name type="synonym">Monilia roreri</name>
    <dbReference type="NCBI Taxonomy" id="221103"/>
    <lineage>
        <taxon>Eukaryota</taxon>
        <taxon>Fungi</taxon>
        <taxon>Dikarya</taxon>
        <taxon>Basidiomycota</taxon>
        <taxon>Agaricomycotina</taxon>
        <taxon>Agaricomycetes</taxon>
        <taxon>Agaricomycetidae</taxon>
        <taxon>Agaricales</taxon>
        <taxon>Marasmiineae</taxon>
        <taxon>Marasmiaceae</taxon>
        <taxon>Moniliophthora</taxon>
    </lineage>
</organism>
<accession>A0A0W0G133</accession>
<dbReference type="EMBL" id="LATX01001366">
    <property type="protein sequence ID" value="KTB42216.1"/>
    <property type="molecule type" value="Genomic_DNA"/>
</dbReference>
<evidence type="ECO:0000313" key="2">
    <source>
        <dbReference type="Proteomes" id="UP000054988"/>
    </source>
</evidence>
<sequence>MALLSEFAAGLNDSSLPCQHVNRRQPSFTRPSSSFWLPSSSPEVVIVVLNAHSWKLRLILVVLPSYCSCIALPLNPTFSPLLSAIGIRIRKGRPIDELGIYCVMLGPL</sequence>
<dbReference type="Proteomes" id="UP000054988">
    <property type="component" value="Unassembled WGS sequence"/>
</dbReference>
<protein>
    <submittedName>
        <fullName evidence="1">Uncharacterized protein</fullName>
    </submittedName>
</protein>
<gene>
    <name evidence="1" type="ORF">WG66_5209</name>
</gene>
<evidence type="ECO:0000313" key="1">
    <source>
        <dbReference type="EMBL" id="KTB42216.1"/>
    </source>
</evidence>
<reference evidence="1 2" key="1">
    <citation type="submission" date="2015-12" db="EMBL/GenBank/DDBJ databases">
        <title>Draft genome sequence of Moniliophthora roreri, the causal agent of frosty pod rot of cacao.</title>
        <authorList>
            <person name="Aime M.C."/>
            <person name="Diaz-Valderrama J.R."/>
            <person name="Kijpornyongpan T."/>
            <person name="Phillips-Mora W."/>
        </authorList>
    </citation>
    <scope>NUCLEOTIDE SEQUENCE [LARGE SCALE GENOMIC DNA]</scope>
    <source>
        <strain evidence="1 2">MCA 2952</strain>
    </source>
</reference>
<name>A0A0W0G133_MONRR</name>
<dbReference type="AlphaFoldDB" id="A0A0W0G133"/>
<comment type="caution">
    <text evidence="1">The sequence shown here is derived from an EMBL/GenBank/DDBJ whole genome shotgun (WGS) entry which is preliminary data.</text>
</comment>
<proteinExistence type="predicted"/>